<name>A0ABR0X8D8_REHGL</name>
<keyword evidence="1" id="KW-0808">Transferase</keyword>
<dbReference type="PANTHER" id="PTHR48045:SF21">
    <property type="entry name" value="UDP-GLYCOSYLTRANSFERASE 83A1"/>
    <property type="match status" value="1"/>
</dbReference>
<dbReference type="PANTHER" id="PTHR48045">
    <property type="entry name" value="UDP-GLYCOSYLTRANSFERASE 72B1"/>
    <property type="match status" value="1"/>
</dbReference>
<proteinExistence type="predicted"/>
<dbReference type="Pfam" id="PF00201">
    <property type="entry name" value="UDPGT"/>
    <property type="match status" value="1"/>
</dbReference>
<dbReference type="Proteomes" id="UP001318860">
    <property type="component" value="Unassembled WGS sequence"/>
</dbReference>
<reference evidence="2 3" key="1">
    <citation type="journal article" date="2021" name="Comput. Struct. Biotechnol. J.">
        <title>De novo genome assembly of the potent medicinal plant Rehmannia glutinosa using nanopore technology.</title>
        <authorList>
            <person name="Ma L."/>
            <person name="Dong C."/>
            <person name="Song C."/>
            <person name="Wang X."/>
            <person name="Zheng X."/>
            <person name="Niu Y."/>
            <person name="Chen S."/>
            <person name="Feng W."/>
        </authorList>
    </citation>
    <scope>NUCLEOTIDE SEQUENCE [LARGE SCALE GENOMIC DNA]</scope>
    <source>
        <strain evidence="2">DH-2019</strain>
    </source>
</reference>
<dbReference type="InterPro" id="IPR002213">
    <property type="entry name" value="UDP_glucos_trans"/>
</dbReference>
<gene>
    <name evidence="2" type="ORF">DH2020_009274</name>
</gene>
<keyword evidence="3" id="KW-1185">Reference proteome</keyword>
<accession>A0ABR0X8D8</accession>
<dbReference type="SUPFAM" id="SSF53756">
    <property type="entry name" value="UDP-Glycosyltransferase/glycogen phosphorylase"/>
    <property type="match status" value="1"/>
</dbReference>
<dbReference type="CDD" id="cd03784">
    <property type="entry name" value="GT1_Gtf-like"/>
    <property type="match status" value="1"/>
</dbReference>
<dbReference type="EMBL" id="JABTTQ020000005">
    <property type="protein sequence ID" value="KAK6155026.1"/>
    <property type="molecule type" value="Genomic_DNA"/>
</dbReference>
<evidence type="ECO:0000313" key="3">
    <source>
        <dbReference type="Proteomes" id="UP001318860"/>
    </source>
</evidence>
<evidence type="ECO:0000313" key="2">
    <source>
        <dbReference type="EMBL" id="KAK6155026.1"/>
    </source>
</evidence>
<protein>
    <recommendedName>
        <fullName evidence="4">UDP-glycosyltransferase</fullName>
    </recommendedName>
</protein>
<evidence type="ECO:0000256" key="1">
    <source>
        <dbReference type="ARBA" id="ARBA00022679"/>
    </source>
</evidence>
<evidence type="ECO:0008006" key="4">
    <source>
        <dbReference type="Google" id="ProtNLM"/>
    </source>
</evidence>
<comment type="caution">
    <text evidence="2">The sequence shown here is derived from an EMBL/GenBank/DDBJ whole genome shotgun (WGS) entry which is preliminary data.</text>
</comment>
<sequence>MFLFIRKGGHSLNQNWRGPSSQNGEHILNTLLHNPTTPFPFLWLSISFPSPTTKEGGDKITCVIADATMAWALEVAEKLGIRRAAFWTAAAAVLAVSLNIPKLISDGIMDGDGRILKDQMVQLSPTIPPMKSTNFFWAVIGDEATCKIYFDTLIKTIISVESADWVICNSSYDLESGTFSLYPDFLSVGPLLATNRLGKSAGYFWSEDSACLAWLDQQPTNSVIYVAFGSCTMFDQTQFEEVALGLELTNRPFMWVVRQDMIANVDYAYPKGFKDRVHNRGLIVSWAPQQQVLSHPSVACFISHCGWNSTTEGVANGVPFICWPYFADQFANETYICDEWKVGLRLCKDENGIIRKEEINDKLEHLLGDKGYKERALSLQAKTMGSIRGGSSHKNFNKFVEWIKDI</sequence>
<organism evidence="2 3">
    <name type="scientific">Rehmannia glutinosa</name>
    <name type="common">Chinese foxglove</name>
    <dbReference type="NCBI Taxonomy" id="99300"/>
    <lineage>
        <taxon>Eukaryota</taxon>
        <taxon>Viridiplantae</taxon>
        <taxon>Streptophyta</taxon>
        <taxon>Embryophyta</taxon>
        <taxon>Tracheophyta</taxon>
        <taxon>Spermatophyta</taxon>
        <taxon>Magnoliopsida</taxon>
        <taxon>eudicotyledons</taxon>
        <taxon>Gunneridae</taxon>
        <taxon>Pentapetalae</taxon>
        <taxon>asterids</taxon>
        <taxon>lamiids</taxon>
        <taxon>Lamiales</taxon>
        <taxon>Orobanchaceae</taxon>
        <taxon>Rehmannieae</taxon>
        <taxon>Rehmannia</taxon>
    </lineage>
</organism>
<dbReference type="Gene3D" id="3.40.50.2000">
    <property type="entry name" value="Glycogen Phosphorylase B"/>
    <property type="match status" value="2"/>
</dbReference>